<name>A0A2T2ZZ62_9PEZI</name>
<dbReference type="Proteomes" id="UP000241462">
    <property type="component" value="Unassembled WGS sequence"/>
</dbReference>
<protein>
    <submittedName>
        <fullName evidence="2">Uncharacterized protein</fullName>
    </submittedName>
</protein>
<evidence type="ECO:0000256" key="1">
    <source>
        <dbReference type="SAM" id="Phobius"/>
    </source>
</evidence>
<dbReference type="InParanoid" id="A0A2T2ZZ62"/>
<dbReference type="EMBL" id="KZ678550">
    <property type="protein sequence ID" value="PSR79915.1"/>
    <property type="molecule type" value="Genomic_DNA"/>
</dbReference>
<dbReference type="AlphaFoldDB" id="A0A2T2ZZ62"/>
<keyword evidence="3" id="KW-1185">Reference proteome</keyword>
<sequence>MLCLAEARLLFRPAGRPTAAHLPCDEPWKHRAEELANPTQTCTVQRQSVRNLDDAPLFCLRWAIALHYTQSVGSVLLLLRLLFFFLFFSFFISSAPLTSNLPLLAVLLSPTARSSRIFCSPWTHLSASGASSHSSSACLHSPRWGIDKPVVSG</sequence>
<accession>A0A2T2ZZ62</accession>
<keyword evidence="1" id="KW-0812">Transmembrane</keyword>
<reference evidence="2 3" key="1">
    <citation type="journal article" date="2018" name="Mycol. Prog.">
        <title>Coniella lustricola, a new species from submerged detritus.</title>
        <authorList>
            <person name="Raudabaugh D.B."/>
            <person name="Iturriaga T."/>
            <person name="Carver A."/>
            <person name="Mondo S."/>
            <person name="Pangilinan J."/>
            <person name="Lipzen A."/>
            <person name="He G."/>
            <person name="Amirebrahimi M."/>
            <person name="Grigoriev I.V."/>
            <person name="Miller A.N."/>
        </authorList>
    </citation>
    <scope>NUCLEOTIDE SEQUENCE [LARGE SCALE GENOMIC DNA]</scope>
    <source>
        <strain evidence="2 3">B22-T-1</strain>
    </source>
</reference>
<keyword evidence="1" id="KW-1133">Transmembrane helix</keyword>
<feature type="transmembrane region" description="Helical" evidence="1">
    <location>
        <begin position="81"/>
        <end position="108"/>
    </location>
</feature>
<evidence type="ECO:0000313" key="3">
    <source>
        <dbReference type="Proteomes" id="UP000241462"/>
    </source>
</evidence>
<gene>
    <name evidence="2" type="ORF">BD289DRAFT_80197</name>
</gene>
<keyword evidence="1" id="KW-0472">Membrane</keyword>
<organism evidence="2 3">
    <name type="scientific">Coniella lustricola</name>
    <dbReference type="NCBI Taxonomy" id="2025994"/>
    <lineage>
        <taxon>Eukaryota</taxon>
        <taxon>Fungi</taxon>
        <taxon>Dikarya</taxon>
        <taxon>Ascomycota</taxon>
        <taxon>Pezizomycotina</taxon>
        <taxon>Sordariomycetes</taxon>
        <taxon>Sordariomycetidae</taxon>
        <taxon>Diaporthales</taxon>
        <taxon>Schizoparmaceae</taxon>
        <taxon>Coniella</taxon>
    </lineage>
</organism>
<evidence type="ECO:0000313" key="2">
    <source>
        <dbReference type="EMBL" id="PSR79915.1"/>
    </source>
</evidence>
<proteinExistence type="predicted"/>